<dbReference type="SMART" id="SM00448">
    <property type="entry name" value="REC"/>
    <property type="match status" value="1"/>
</dbReference>
<evidence type="ECO:0000259" key="3">
    <source>
        <dbReference type="PROSITE" id="PS50110"/>
    </source>
</evidence>
<dbReference type="PROSITE" id="PS50110">
    <property type="entry name" value="RESPONSE_REGULATORY"/>
    <property type="match status" value="1"/>
</dbReference>
<dbReference type="AlphaFoldDB" id="A0A5D9C6U2"/>
<evidence type="ECO:0000256" key="1">
    <source>
        <dbReference type="ARBA" id="ARBA00022553"/>
    </source>
</evidence>
<sequence length="140" mass="14912">MLFGRRERKYRRLLIVEDEPLVAFDTEHFLTDCGYVVIATVDNADDALAAIAEGGIDLILSDVTLSRASSGRDVALAAKAAGVPLLFVTARCPVDAPQIAIGCLAKPYKQRDLGLTLEAVEAKLGGASVPKRLPTGLSLY</sequence>
<feature type="domain" description="Response regulatory" evidence="3">
    <location>
        <begin position="12"/>
        <end position="121"/>
    </location>
</feature>
<dbReference type="PANTHER" id="PTHR44591:SF3">
    <property type="entry name" value="RESPONSE REGULATORY DOMAIN-CONTAINING PROTEIN"/>
    <property type="match status" value="1"/>
</dbReference>
<dbReference type="InterPro" id="IPR011006">
    <property type="entry name" value="CheY-like_superfamily"/>
</dbReference>
<name>A0A5D9C6U2_9SPHN</name>
<keyword evidence="5" id="KW-1185">Reference proteome</keyword>
<evidence type="ECO:0000313" key="4">
    <source>
        <dbReference type="EMBL" id="TZG27399.1"/>
    </source>
</evidence>
<protein>
    <submittedName>
        <fullName evidence="4">Response regulator</fullName>
    </submittedName>
</protein>
<dbReference type="EMBL" id="VTOU01000002">
    <property type="protein sequence ID" value="TZG27399.1"/>
    <property type="molecule type" value="Genomic_DNA"/>
</dbReference>
<dbReference type="Gene3D" id="3.40.50.2300">
    <property type="match status" value="1"/>
</dbReference>
<dbReference type="GO" id="GO:0000160">
    <property type="term" value="P:phosphorelay signal transduction system"/>
    <property type="evidence" value="ECO:0007669"/>
    <property type="project" value="InterPro"/>
</dbReference>
<dbReference type="Pfam" id="PF00072">
    <property type="entry name" value="Response_reg"/>
    <property type="match status" value="1"/>
</dbReference>
<evidence type="ECO:0000313" key="5">
    <source>
        <dbReference type="Proteomes" id="UP000322077"/>
    </source>
</evidence>
<comment type="caution">
    <text evidence="4">The sequence shown here is derived from an EMBL/GenBank/DDBJ whole genome shotgun (WGS) entry which is preliminary data.</text>
</comment>
<keyword evidence="1 2" id="KW-0597">Phosphoprotein</keyword>
<dbReference type="InterPro" id="IPR001789">
    <property type="entry name" value="Sig_transdc_resp-reg_receiver"/>
</dbReference>
<dbReference type="RefSeq" id="WP_149521611.1">
    <property type="nucleotide sequence ID" value="NZ_VTOU01000002.1"/>
</dbReference>
<proteinExistence type="predicted"/>
<evidence type="ECO:0000256" key="2">
    <source>
        <dbReference type="PROSITE-ProRule" id="PRU00169"/>
    </source>
</evidence>
<reference evidence="4 5" key="1">
    <citation type="submission" date="2019-08" db="EMBL/GenBank/DDBJ databases">
        <authorList>
            <person name="Wang G."/>
            <person name="Xu Z."/>
        </authorList>
    </citation>
    <scope>NUCLEOTIDE SEQUENCE [LARGE SCALE GENOMIC DNA]</scope>
    <source>
        <strain evidence="4 5">ZX</strain>
    </source>
</reference>
<organism evidence="4 5">
    <name type="scientific">Sphingomonas montanisoli</name>
    <dbReference type="NCBI Taxonomy" id="2606412"/>
    <lineage>
        <taxon>Bacteria</taxon>
        <taxon>Pseudomonadati</taxon>
        <taxon>Pseudomonadota</taxon>
        <taxon>Alphaproteobacteria</taxon>
        <taxon>Sphingomonadales</taxon>
        <taxon>Sphingomonadaceae</taxon>
        <taxon>Sphingomonas</taxon>
    </lineage>
</organism>
<accession>A0A5D9C6U2</accession>
<feature type="modified residue" description="4-aspartylphosphate" evidence="2">
    <location>
        <position position="62"/>
    </location>
</feature>
<dbReference type="SUPFAM" id="SSF52172">
    <property type="entry name" value="CheY-like"/>
    <property type="match status" value="1"/>
</dbReference>
<dbReference type="Proteomes" id="UP000322077">
    <property type="component" value="Unassembled WGS sequence"/>
</dbReference>
<dbReference type="InterPro" id="IPR050595">
    <property type="entry name" value="Bact_response_regulator"/>
</dbReference>
<dbReference type="PANTHER" id="PTHR44591">
    <property type="entry name" value="STRESS RESPONSE REGULATOR PROTEIN 1"/>
    <property type="match status" value="1"/>
</dbReference>
<gene>
    <name evidence="4" type="ORF">FYJ91_07340</name>
</gene>